<dbReference type="PANTHER" id="PTHR32347:SF23">
    <property type="entry name" value="BLL5650 PROTEIN"/>
    <property type="match status" value="1"/>
</dbReference>
<evidence type="ECO:0000313" key="7">
    <source>
        <dbReference type="EMBL" id="HCT59233.1"/>
    </source>
</evidence>
<name>A0A3D4VDP6_9BACT</name>
<dbReference type="EMBL" id="DPIY01000012">
    <property type="protein sequence ID" value="HCT59233.1"/>
    <property type="molecule type" value="Genomic_DNA"/>
</dbReference>
<evidence type="ECO:0000256" key="3">
    <source>
        <dbReference type="SAM" id="Coils"/>
    </source>
</evidence>
<evidence type="ECO:0000313" key="8">
    <source>
        <dbReference type="Proteomes" id="UP000264071"/>
    </source>
</evidence>
<evidence type="ECO:0000259" key="6">
    <source>
        <dbReference type="Pfam" id="PF25990"/>
    </source>
</evidence>
<dbReference type="InterPro" id="IPR050465">
    <property type="entry name" value="UPF0194_transport"/>
</dbReference>
<feature type="domain" description="Multidrug resistance protein MdtA-like C-terminal permuted SH3" evidence="5">
    <location>
        <begin position="350"/>
        <end position="405"/>
    </location>
</feature>
<evidence type="ECO:0000256" key="4">
    <source>
        <dbReference type="SAM" id="MobiDB-lite"/>
    </source>
</evidence>
<dbReference type="OMA" id="RRVWQYQ"/>
<feature type="coiled-coil region" evidence="3">
    <location>
        <begin position="135"/>
        <end position="162"/>
    </location>
</feature>
<feature type="compositionally biased region" description="Low complexity" evidence="4">
    <location>
        <begin position="453"/>
        <end position="464"/>
    </location>
</feature>
<proteinExistence type="predicted"/>
<dbReference type="Proteomes" id="UP000264071">
    <property type="component" value="Unassembled WGS sequence"/>
</dbReference>
<reference evidence="7 8" key="1">
    <citation type="journal article" date="2018" name="Nat. Biotechnol.">
        <title>A standardized bacterial taxonomy based on genome phylogeny substantially revises the tree of life.</title>
        <authorList>
            <person name="Parks D.H."/>
            <person name="Chuvochina M."/>
            <person name="Waite D.W."/>
            <person name="Rinke C."/>
            <person name="Skarshewski A."/>
            <person name="Chaumeil P.A."/>
            <person name="Hugenholtz P."/>
        </authorList>
    </citation>
    <scope>NUCLEOTIDE SEQUENCE [LARGE SCALE GENOMIC DNA]</scope>
    <source>
        <strain evidence="7">UBA8844</strain>
    </source>
</reference>
<dbReference type="AlphaFoldDB" id="A0A3D4VDP6"/>
<dbReference type="PANTHER" id="PTHR32347">
    <property type="entry name" value="EFFLUX SYSTEM COMPONENT YKNX-RELATED"/>
    <property type="match status" value="1"/>
</dbReference>
<evidence type="ECO:0000256" key="1">
    <source>
        <dbReference type="ARBA" id="ARBA00004196"/>
    </source>
</evidence>
<dbReference type="InterPro" id="IPR058627">
    <property type="entry name" value="MdtA-like_C"/>
</dbReference>
<comment type="caution">
    <text evidence="7">The sequence shown here is derived from an EMBL/GenBank/DDBJ whole genome shotgun (WGS) entry which is preliminary data.</text>
</comment>
<gene>
    <name evidence="7" type="ORF">DGD08_18685</name>
</gene>
<dbReference type="Pfam" id="PF25990">
    <property type="entry name" value="Beta-barrel_YknX"/>
    <property type="match status" value="1"/>
</dbReference>
<organism evidence="7 8">
    <name type="scientific">Gemmatimonas aurantiaca</name>
    <dbReference type="NCBI Taxonomy" id="173480"/>
    <lineage>
        <taxon>Bacteria</taxon>
        <taxon>Pseudomonadati</taxon>
        <taxon>Gemmatimonadota</taxon>
        <taxon>Gemmatimonadia</taxon>
        <taxon>Gemmatimonadales</taxon>
        <taxon>Gemmatimonadaceae</taxon>
        <taxon>Gemmatimonas</taxon>
    </lineage>
</organism>
<dbReference type="Pfam" id="PF25967">
    <property type="entry name" value="RND-MFP_C"/>
    <property type="match status" value="1"/>
</dbReference>
<dbReference type="Gene3D" id="2.40.30.170">
    <property type="match status" value="1"/>
</dbReference>
<comment type="subcellular location">
    <subcellularLocation>
        <location evidence="1">Cell envelope</location>
    </subcellularLocation>
</comment>
<evidence type="ECO:0000259" key="5">
    <source>
        <dbReference type="Pfam" id="PF25967"/>
    </source>
</evidence>
<evidence type="ECO:0000256" key="2">
    <source>
        <dbReference type="ARBA" id="ARBA00023054"/>
    </source>
</evidence>
<protein>
    <submittedName>
        <fullName evidence="7">RND transporter</fullName>
    </submittedName>
</protein>
<keyword evidence="2 3" id="KW-0175">Coiled coil</keyword>
<accession>A0A3D4VDP6</accession>
<feature type="region of interest" description="Disordered" evidence="4">
    <location>
        <begin position="419"/>
        <end position="464"/>
    </location>
</feature>
<sequence length="464" mass="50473">MLRYLRARLRYVGALVVLLVGASAWLYARDTGGVNEASGVVPVKRGDFEVVVTTSGELRAPKFVQIQLPPNTQQAEAYQLKIATIVAEGTVVKSGDVVAELDRSPLASKMQEVSLALQKADAQYTQAQLDTTLNLSQAREDLRNMQLQLEEKRIAKDQAQFEAPSVRRQAEIDLEKATRGLAKSTTDYKTKQEQASAKMREVGADLERQRNRLKIINDVMAGFTIRAPADGMVIYVKEWNGRKKTTGSQVTPWEPTVATLPDLTQMESITFLNEIDVRKVAVNQEVQIALDADPSKRLRGKIVQVANVGEQRPNADAKVFEVRVHVEKPDTTLRPGMTTSNAVLTQTVKDALYVPLEAVHSDSGRTFVYRKSGASVTRHEVSTGAMNDDEVVIMAGLTEQDRVLLSPPLEGLKMSLVELPPSQRPVPRGDTAVGGKGVQVAPAPSASPPPAATPATKVAPSGKP</sequence>
<feature type="domain" description="YknX-like beta-barrel" evidence="6">
    <location>
        <begin position="271"/>
        <end position="339"/>
    </location>
</feature>
<dbReference type="GO" id="GO:0030313">
    <property type="term" value="C:cell envelope"/>
    <property type="evidence" value="ECO:0007669"/>
    <property type="project" value="UniProtKB-SubCell"/>
</dbReference>
<dbReference type="InterPro" id="IPR058636">
    <property type="entry name" value="Beta-barrel_YknX"/>
</dbReference>
<dbReference type="Gene3D" id="2.40.420.20">
    <property type="match status" value="1"/>
</dbReference>